<dbReference type="RefSeq" id="WP_107650886.1">
    <property type="nucleotide sequence ID" value="NZ_PZJX01000038.1"/>
</dbReference>
<sequence length="97" mass="10583">MGDFLPLGALCLGASSTSAECEFSDSPHQVFALPLMQQNDHACLWFRCEPLTILQGLGALVARWQPQKSVIEKSVHAGLADLTQRHNSIEGRGKFTC</sequence>
<name>A0A2T4ISN1_9HYPH</name>
<evidence type="ECO:0000313" key="1">
    <source>
        <dbReference type="EMBL" id="PTE08637.1"/>
    </source>
</evidence>
<keyword evidence="2" id="KW-1185">Reference proteome</keyword>
<dbReference type="AlphaFoldDB" id="A0A2T4ISN1"/>
<organism evidence="1 2">
    <name type="scientific">Mesorhizobium helmanticense</name>
    <dbReference type="NCBI Taxonomy" id="1776423"/>
    <lineage>
        <taxon>Bacteria</taxon>
        <taxon>Pseudomonadati</taxon>
        <taxon>Pseudomonadota</taxon>
        <taxon>Alphaproteobacteria</taxon>
        <taxon>Hyphomicrobiales</taxon>
        <taxon>Phyllobacteriaceae</taxon>
        <taxon>Mesorhizobium</taxon>
    </lineage>
</organism>
<accession>A0A2T4ISN1</accession>
<reference evidence="1 2" key="1">
    <citation type="submission" date="2018-03" db="EMBL/GenBank/DDBJ databases">
        <title>Genome sequence of the symbiotic type strain Mesorhizobium helmanticense CSLC115NT isolated from Lotus corniculatus nodules.</title>
        <authorList>
            <person name="Sannazzaro A.I."/>
            <person name="Torres Tejerizo G.A."/>
            <person name="Dip D."/>
            <person name="Caballero M."/>
            <person name="Pistorio M."/>
            <person name="Estrella M.J."/>
        </authorList>
    </citation>
    <scope>NUCLEOTIDE SEQUENCE [LARGE SCALE GENOMIC DNA]</scope>
    <source>
        <strain evidence="1 2">CSLC115N</strain>
    </source>
</reference>
<dbReference type="Proteomes" id="UP000240259">
    <property type="component" value="Unassembled WGS sequence"/>
</dbReference>
<evidence type="ECO:0000313" key="2">
    <source>
        <dbReference type="Proteomes" id="UP000240259"/>
    </source>
</evidence>
<protein>
    <submittedName>
        <fullName evidence="1">Uncharacterized protein</fullName>
    </submittedName>
</protein>
<dbReference type="EMBL" id="PZJX01000038">
    <property type="protein sequence ID" value="PTE08637.1"/>
    <property type="molecule type" value="Genomic_DNA"/>
</dbReference>
<comment type="caution">
    <text evidence="1">The sequence shown here is derived from an EMBL/GenBank/DDBJ whole genome shotgun (WGS) entry which is preliminary data.</text>
</comment>
<proteinExistence type="predicted"/>
<gene>
    <name evidence="1" type="ORF">C9427_20360</name>
</gene>